<evidence type="ECO:0000256" key="4">
    <source>
        <dbReference type="ARBA" id="ARBA00022741"/>
    </source>
</evidence>
<organism evidence="17 18">
    <name type="scientific">Domibacillus aminovorans</name>
    <dbReference type="NCBI Taxonomy" id="29332"/>
    <lineage>
        <taxon>Bacteria</taxon>
        <taxon>Bacillati</taxon>
        <taxon>Bacillota</taxon>
        <taxon>Bacilli</taxon>
        <taxon>Bacillales</taxon>
        <taxon>Bacillaceae</taxon>
        <taxon>Domibacillus</taxon>
    </lineage>
</organism>
<evidence type="ECO:0000256" key="13">
    <source>
        <dbReference type="ARBA" id="ARBA00049456"/>
    </source>
</evidence>
<dbReference type="Gene3D" id="1.20.140.10">
    <property type="entry name" value="Butyryl-CoA Dehydrogenase, subunit A, domain 3"/>
    <property type="match status" value="1"/>
</dbReference>
<evidence type="ECO:0000313" key="17">
    <source>
        <dbReference type="EMBL" id="OAH52569.1"/>
    </source>
</evidence>
<evidence type="ECO:0000256" key="5">
    <source>
        <dbReference type="ARBA" id="ARBA00023002"/>
    </source>
</evidence>
<dbReference type="InterPro" id="IPR036250">
    <property type="entry name" value="AcylCo_DH-like_C"/>
</dbReference>
<dbReference type="Pfam" id="PF08028">
    <property type="entry name" value="Acyl-CoA_dh_2"/>
    <property type="match status" value="1"/>
</dbReference>
<gene>
    <name evidence="17" type="ORF">AWH48_14310</name>
</gene>
<dbReference type="GO" id="GO:0008470">
    <property type="term" value="F:3-methylbutanoyl-CoA dehydrogenase activity"/>
    <property type="evidence" value="ECO:0007669"/>
    <property type="project" value="TreeGrafter"/>
</dbReference>
<dbReference type="SUPFAM" id="SSF47203">
    <property type="entry name" value="Acyl-CoA dehydrogenase C-terminal domain-like"/>
    <property type="match status" value="1"/>
</dbReference>
<reference evidence="17 18" key="1">
    <citation type="submission" date="2016-01" db="EMBL/GenBank/DDBJ databases">
        <title>Investigation of taxonomic status of Bacillus aminovorans.</title>
        <authorList>
            <person name="Verma A."/>
            <person name="Pal Y."/>
            <person name="Krishnamurthi S."/>
        </authorList>
    </citation>
    <scope>NUCLEOTIDE SEQUENCE [LARGE SCALE GENOMIC DNA]</scope>
    <source>
        <strain evidence="17 18">DSM 4337</strain>
    </source>
</reference>
<evidence type="ECO:0000259" key="15">
    <source>
        <dbReference type="Pfam" id="PF02771"/>
    </source>
</evidence>
<keyword evidence="2" id="KW-0285">Flavoprotein</keyword>
<dbReference type="GO" id="GO:0006552">
    <property type="term" value="P:L-leucine catabolic process"/>
    <property type="evidence" value="ECO:0007669"/>
    <property type="project" value="TreeGrafter"/>
</dbReference>
<comment type="subcellular location">
    <subcellularLocation>
        <location evidence="1">Cytoplasm</location>
    </subcellularLocation>
</comment>
<dbReference type="EC" id="1.14.14.21" evidence="9"/>
<accession>A0A177KGR5</accession>
<protein>
    <recommendedName>
        <fullName evidence="10">Dibenzothiophene monooxygenase</fullName>
        <ecNumber evidence="9">1.14.14.21</ecNumber>
    </recommendedName>
</protein>
<dbReference type="AlphaFoldDB" id="A0A177KGR5"/>
<evidence type="ECO:0000256" key="3">
    <source>
        <dbReference type="ARBA" id="ARBA00022643"/>
    </source>
</evidence>
<feature type="domain" description="Acyl-CoA dehydrogenase C-terminal" evidence="16">
    <location>
        <begin position="235"/>
        <end position="369"/>
    </location>
</feature>
<dbReference type="PANTHER" id="PTHR43884">
    <property type="entry name" value="ACYL-COA DEHYDROGENASE"/>
    <property type="match status" value="1"/>
</dbReference>
<keyword evidence="4" id="KW-0547">Nucleotide-binding</keyword>
<keyword evidence="3" id="KW-0288">FMN</keyword>
<evidence type="ECO:0000256" key="9">
    <source>
        <dbReference type="ARBA" id="ARBA00034328"/>
    </source>
</evidence>
<evidence type="ECO:0000256" key="12">
    <source>
        <dbReference type="ARBA" id="ARBA00048445"/>
    </source>
</evidence>
<dbReference type="Proteomes" id="UP000077271">
    <property type="component" value="Unassembled WGS sequence"/>
</dbReference>
<comment type="caution">
    <text evidence="17">The sequence shown here is derived from an EMBL/GenBank/DDBJ whole genome shotgun (WGS) entry which is preliminary data.</text>
</comment>
<comment type="catalytic activity">
    <reaction evidence="13">
        <text>dibenzothiophene + 2 FMNH2 + 2 O2 = dibenzothiophene 5,5-dioxide + 2 FMN + 2 H2O + 2 H(+)</text>
        <dbReference type="Rhea" id="RHEA:49072"/>
        <dbReference type="ChEBI" id="CHEBI:15377"/>
        <dbReference type="ChEBI" id="CHEBI:15378"/>
        <dbReference type="ChEBI" id="CHEBI:15379"/>
        <dbReference type="ChEBI" id="CHEBI:23681"/>
        <dbReference type="ChEBI" id="CHEBI:57618"/>
        <dbReference type="ChEBI" id="CHEBI:58210"/>
        <dbReference type="ChEBI" id="CHEBI:90356"/>
        <dbReference type="EC" id="1.14.14.21"/>
    </reaction>
</comment>
<dbReference type="PIRSF" id="PIRSF016578">
    <property type="entry name" value="HsaA"/>
    <property type="match status" value="1"/>
</dbReference>
<dbReference type="InterPro" id="IPR013107">
    <property type="entry name" value="Acyl-CoA_DH_C"/>
</dbReference>
<evidence type="ECO:0000256" key="1">
    <source>
        <dbReference type="ARBA" id="ARBA00004496"/>
    </source>
</evidence>
<feature type="domain" description="Acyl-CoA oxidase/dehydrogenase middle" evidence="14">
    <location>
        <begin position="131"/>
        <end position="204"/>
    </location>
</feature>
<dbReference type="InterPro" id="IPR006091">
    <property type="entry name" value="Acyl-CoA_Oxase/DH_mid-dom"/>
</dbReference>
<name>A0A177KGR5_9BACI</name>
<comment type="pathway">
    <text evidence="7">Sulfur metabolism; dibenzothiophene degradation.</text>
</comment>
<proteinExistence type="inferred from homology"/>
<dbReference type="PANTHER" id="PTHR43884:SF12">
    <property type="entry name" value="ISOVALERYL-COA DEHYDROGENASE, MITOCHONDRIAL-RELATED"/>
    <property type="match status" value="1"/>
</dbReference>
<feature type="domain" description="Acyl-CoA dehydrogenase/oxidase N-terminal" evidence="15">
    <location>
        <begin position="20"/>
        <end position="112"/>
    </location>
</feature>
<evidence type="ECO:0000256" key="11">
    <source>
        <dbReference type="ARBA" id="ARBA00047859"/>
    </source>
</evidence>
<dbReference type="InterPro" id="IPR046373">
    <property type="entry name" value="Acyl-CoA_Oxase/DH_mid-dom_sf"/>
</dbReference>
<dbReference type="Pfam" id="PF02770">
    <property type="entry name" value="Acyl-CoA_dh_M"/>
    <property type="match status" value="1"/>
</dbReference>
<evidence type="ECO:0000256" key="8">
    <source>
        <dbReference type="ARBA" id="ARBA00034317"/>
    </source>
</evidence>
<comment type="similarity">
    <text evidence="8">Belongs to the DszC flavin monooxygenase family.</text>
</comment>
<evidence type="ECO:0000256" key="7">
    <source>
        <dbReference type="ARBA" id="ARBA00034307"/>
    </source>
</evidence>
<dbReference type="EMBL" id="LQWZ01000038">
    <property type="protein sequence ID" value="OAH52569.1"/>
    <property type="molecule type" value="Genomic_DNA"/>
</dbReference>
<dbReference type="InterPro" id="IPR013786">
    <property type="entry name" value="AcylCoA_DH/ox_N"/>
</dbReference>
<dbReference type="InterPro" id="IPR037069">
    <property type="entry name" value="AcylCoA_DH/ox_N_sf"/>
</dbReference>
<evidence type="ECO:0000256" key="2">
    <source>
        <dbReference type="ARBA" id="ARBA00022630"/>
    </source>
</evidence>
<dbReference type="SUPFAM" id="SSF56645">
    <property type="entry name" value="Acyl-CoA dehydrogenase NM domain-like"/>
    <property type="match status" value="1"/>
</dbReference>
<keyword evidence="5" id="KW-0560">Oxidoreductase</keyword>
<dbReference type="InterPro" id="IPR009100">
    <property type="entry name" value="AcylCoA_DH/oxidase_NM_dom_sf"/>
</dbReference>
<sequence>MSIEKKINSTYIEKARILVAEFDKTAIERDERGGTAKKERDLIRESGLLALIIPVEYGGYGENWKTIFRIIREFARVDGSIAHIFGYHFLCLVSTQLFGSERQKEFFYRETAEKNLFWGNAYNPRDGRLMIKQADHEWLLQGEKSFCSGATDSDRLLISAKNVESNQTVLAVIPTSRKGVAAEGDWDGFGQRQTDSGTVRFQGVQLKETEILKHYLQFPDSVFSTIRTHIAQMILVHVLLGMAEGALEEAKQYTKHSSRIWLTSDAAEAARDPYTVRQYGDLYVQLKASAALTEKAVDALQAAWEKEWSLTEQERGECSIAIATAKVMTARTALEVTNRIFDVMGAKSVSAKYRFDRYWRNIRTLTLHDPIEYKLRDIGNFILNDQLPEITPYS</sequence>
<comment type="catalytic activity">
    <reaction evidence="11">
        <text>dibenzothiophene + FMNH2 + O2 = dibenzothiophene 5-oxide + FMN + H2O + H(+)</text>
        <dbReference type="Rhea" id="RHEA:49076"/>
        <dbReference type="ChEBI" id="CHEBI:15377"/>
        <dbReference type="ChEBI" id="CHEBI:15378"/>
        <dbReference type="ChEBI" id="CHEBI:15379"/>
        <dbReference type="ChEBI" id="CHEBI:23681"/>
        <dbReference type="ChEBI" id="CHEBI:23683"/>
        <dbReference type="ChEBI" id="CHEBI:57618"/>
        <dbReference type="ChEBI" id="CHEBI:58210"/>
    </reaction>
</comment>
<dbReference type="Gene3D" id="1.10.540.10">
    <property type="entry name" value="Acyl-CoA dehydrogenase/oxidase, N-terminal domain"/>
    <property type="match status" value="1"/>
</dbReference>
<evidence type="ECO:0000259" key="16">
    <source>
        <dbReference type="Pfam" id="PF08028"/>
    </source>
</evidence>
<dbReference type="GO" id="GO:0004497">
    <property type="term" value="F:monooxygenase activity"/>
    <property type="evidence" value="ECO:0007669"/>
    <property type="project" value="UniProtKB-KW"/>
</dbReference>
<evidence type="ECO:0000313" key="18">
    <source>
        <dbReference type="Proteomes" id="UP000077271"/>
    </source>
</evidence>
<dbReference type="GO" id="GO:0050660">
    <property type="term" value="F:flavin adenine dinucleotide binding"/>
    <property type="evidence" value="ECO:0007669"/>
    <property type="project" value="InterPro"/>
</dbReference>
<dbReference type="Pfam" id="PF02771">
    <property type="entry name" value="Acyl-CoA_dh_N"/>
    <property type="match status" value="1"/>
</dbReference>
<dbReference type="Gene3D" id="2.40.110.10">
    <property type="entry name" value="Butyryl-CoA Dehydrogenase, subunit A, domain 2"/>
    <property type="match status" value="1"/>
</dbReference>
<keyword evidence="6 17" id="KW-0503">Monooxygenase</keyword>
<dbReference type="OrthoDB" id="571684at2"/>
<evidence type="ECO:0000256" key="6">
    <source>
        <dbReference type="ARBA" id="ARBA00023033"/>
    </source>
</evidence>
<evidence type="ECO:0000259" key="14">
    <source>
        <dbReference type="Pfam" id="PF02770"/>
    </source>
</evidence>
<comment type="catalytic activity">
    <reaction evidence="12">
        <text>dibenzothiophene 5-oxide + FMNH2 + O2 = dibenzothiophene 5,5-dioxide + FMN + H2O + H(+)</text>
        <dbReference type="Rhea" id="RHEA:49080"/>
        <dbReference type="ChEBI" id="CHEBI:15377"/>
        <dbReference type="ChEBI" id="CHEBI:15378"/>
        <dbReference type="ChEBI" id="CHEBI:15379"/>
        <dbReference type="ChEBI" id="CHEBI:23683"/>
        <dbReference type="ChEBI" id="CHEBI:57618"/>
        <dbReference type="ChEBI" id="CHEBI:58210"/>
        <dbReference type="ChEBI" id="CHEBI:90356"/>
    </reaction>
</comment>
<dbReference type="GO" id="GO:0005737">
    <property type="term" value="C:cytoplasm"/>
    <property type="evidence" value="ECO:0007669"/>
    <property type="project" value="UniProtKB-SubCell"/>
</dbReference>
<evidence type="ECO:0000256" key="10">
    <source>
        <dbReference type="ARBA" id="ARBA00034345"/>
    </source>
</evidence>